<dbReference type="PANTHER" id="PTHR23291">
    <property type="entry name" value="BAX INHIBITOR-RELATED"/>
    <property type="match status" value="1"/>
</dbReference>
<dbReference type="GO" id="GO:0005783">
    <property type="term" value="C:endoplasmic reticulum"/>
    <property type="evidence" value="ECO:0007669"/>
    <property type="project" value="TreeGrafter"/>
</dbReference>
<gene>
    <name evidence="8" type="primary">LOC114847304</name>
</gene>
<evidence type="ECO:0000256" key="5">
    <source>
        <dbReference type="RuleBase" id="RU004379"/>
    </source>
</evidence>
<accession>A0A6P7LGD6</accession>
<dbReference type="GO" id="GO:2001234">
    <property type="term" value="P:negative regulation of apoptotic signaling pathway"/>
    <property type="evidence" value="ECO:0007669"/>
    <property type="project" value="TreeGrafter"/>
</dbReference>
<feature type="transmembrane region" description="Helical" evidence="5">
    <location>
        <begin position="283"/>
        <end position="304"/>
    </location>
</feature>
<feature type="transmembrane region" description="Helical" evidence="5">
    <location>
        <begin position="220"/>
        <end position="243"/>
    </location>
</feature>
<keyword evidence="4 5" id="KW-0472">Membrane</keyword>
<dbReference type="InterPro" id="IPR006214">
    <property type="entry name" value="Bax_inhibitor_1-related"/>
</dbReference>
<evidence type="ECO:0000313" key="7">
    <source>
        <dbReference type="Proteomes" id="UP000515150"/>
    </source>
</evidence>
<evidence type="ECO:0000256" key="1">
    <source>
        <dbReference type="ARBA" id="ARBA00004141"/>
    </source>
</evidence>
<dbReference type="KEGG" id="bspl:114847304"/>
<feature type="region of interest" description="Disordered" evidence="6">
    <location>
        <begin position="1"/>
        <end position="37"/>
    </location>
</feature>
<feature type="transmembrane region" description="Helical" evidence="5">
    <location>
        <begin position="159"/>
        <end position="177"/>
    </location>
</feature>
<dbReference type="InParanoid" id="A0A6P7LGD6"/>
<keyword evidence="3 5" id="KW-1133">Transmembrane helix</keyword>
<protein>
    <submittedName>
        <fullName evidence="8">Protein lifeguard 3-like</fullName>
    </submittedName>
</protein>
<proteinExistence type="inferred from homology"/>
<evidence type="ECO:0000256" key="2">
    <source>
        <dbReference type="ARBA" id="ARBA00022692"/>
    </source>
</evidence>
<reference evidence="8" key="1">
    <citation type="submission" date="2025-08" db="UniProtKB">
        <authorList>
            <consortium name="RefSeq"/>
        </authorList>
    </citation>
    <scope>IDENTIFICATION</scope>
</reference>
<dbReference type="GO" id="GO:0016020">
    <property type="term" value="C:membrane"/>
    <property type="evidence" value="ECO:0007669"/>
    <property type="project" value="UniProtKB-SubCell"/>
</dbReference>
<feature type="transmembrane region" description="Helical" evidence="5">
    <location>
        <begin position="249"/>
        <end position="271"/>
    </location>
</feature>
<evidence type="ECO:0000256" key="3">
    <source>
        <dbReference type="ARBA" id="ARBA00022989"/>
    </source>
</evidence>
<feature type="transmembrane region" description="Helical" evidence="5">
    <location>
        <begin position="133"/>
        <end position="152"/>
    </location>
</feature>
<dbReference type="PANTHER" id="PTHR23291:SF35">
    <property type="entry name" value="PROTEIN LIFEGUARD 3"/>
    <property type="match status" value="1"/>
</dbReference>
<name>A0A6P7LGD6_BETSP</name>
<dbReference type="GeneID" id="114847304"/>
<evidence type="ECO:0000256" key="6">
    <source>
        <dbReference type="SAM" id="MobiDB-lite"/>
    </source>
</evidence>
<dbReference type="GO" id="GO:0005794">
    <property type="term" value="C:Golgi apparatus"/>
    <property type="evidence" value="ECO:0007669"/>
    <property type="project" value="TreeGrafter"/>
</dbReference>
<dbReference type="RefSeq" id="XP_028992704.1">
    <property type="nucleotide sequence ID" value="XM_029136871.3"/>
</dbReference>
<organism evidence="7 8">
    <name type="scientific">Betta splendens</name>
    <name type="common">Siamese fighting fish</name>
    <dbReference type="NCBI Taxonomy" id="158456"/>
    <lineage>
        <taxon>Eukaryota</taxon>
        <taxon>Metazoa</taxon>
        <taxon>Chordata</taxon>
        <taxon>Craniata</taxon>
        <taxon>Vertebrata</taxon>
        <taxon>Euteleostomi</taxon>
        <taxon>Actinopterygii</taxon>
        <taxon>Neopterygii</taxon>
        <taxon>Teleostei</taxon>
        <taxon>Neoteleostei</taxon>
        <taxon>Acanthomorphata</taxon>
        <taxon>Anabantaria</taxon>
        <taxon>Anabantiformes</taxon>
        <taxon>Anabantoidei</taxon>
        <taxon>Osphronemidae</taxon>
        <taxon>Betta</taxon>
    </lineage>
</organism>
<dbReference type="Pfam" id="PF01027">
    <property type="entry name" value="Bax1-I"/>
    <property type="match status" value="1"/>
</dbReference>
<evidence type="ECO:0000313" key="8">
    <source>
        <dbReference type="RefSeq" id="XP_028992704.1"/>
    </source>
</evidence>
<dbReference type="OrthoDB" id="7933078at2759"/>
<dbReference type="Proteomes" id="UP000515150">
    <property type="component" value="Chromosome 21"/>
</dbReference>
<evidence type="ECO:0000256" key="4">
    <source>
        <dbReference type="ARBA" id="ARBA00023136"/>
    </source>
</evidence>
<feature type="transmembrane region" description="Helical" evidence="5">
    <location>
        <begin position="100"/>
        <end position="121"/>
    </location>
</feature>
<comment type="subcellular location">
    <subcellularLocation>
        <location evidence="1">Membrane</location>
        <topology evidence="1">Multi-pass membrane protein</topology>
    </subcellularLocation>
</comment>
<dbReference type="CDD" id="cd10428">
    <property type="entry name" value="LFG_like"/>
    <property type="match status" value="1"/>
</dbReference>
<dbReference type="AlphaFoldDB" id="A0A6P7LGD6"/>
<comment type="similarity">
    <text evidence="5">Belongs to the BI1 family.</text>
</comment>
<sequence length="310" mass="34175">MTSKVDSPPPPYEIALHHPKDASTLPPPPSYSPGPGHWGQDGVYPQAGMWSASGLPPSGMPIIIPTLCAGVPATSQGDMEDFLNTQWESTSVRHGFIRKVYLILTAQLAVTFSIVAVFTFVDPVREFVIQYPGIYWASFVVYFLVYCILICCKEPRRRFPWNCVLLAIFTLALSYMAGTVSSYYETKAVLLAMGITAVVCIAVTIFCFQTKVDFTSCGGFLCIAAVLLMITGIVTAIVLSYQYVPWLHMLYAVIGAIVYTLFLVYNTQLLIGNRELAISPEEYIYGALSLYIDIVHIFLFILQVSGAATE</sequence>
<feature type="transmembrane region" description="Helical" evidence="5">
    <location>
        <begin position="189"/>
        <end position="208"/>
    </location>
</feature>
<keyword evidence="7" id="KW-1185">Reference proteome</keyword>
<keyword evidence="2 5" id="KW-0812">Transmembrane</keyword>